<dbReference type="GO" id="GO:0005737">
    <property type="term" value="C:cytoplasm"/>
    <property type="evidence" value="ECO:0007669"/>
    <property type="project" value="TreeGrafter"/>
</dbReference>
<dbReference type="GO" id="GO:0046654">
    <property type="term" value="P:tetrahydrofolate biosynthetic process"/>
    <property type="evidence" value="ECO:0007669"/>
    <property type="project" value="UniProtKB-UniRule"/>
</dbReference>
<comment type="caution">
    <text evidence="8">The sequence shown here is derived from an EMBL/GenBank/DDBJ whole genome shotgun (WGS) entry which is preliminary data.</text>
</comment>
<evidence type="ECO:0000259" key="7">
    <source>
        <dbReference type="SMART" id="SM00905"/>
    </source>
</evidence>
<dbReference type="Pfam" id="PF02152">
    <property type="entry name" value="FolB"/>
    <property type="match status" value="1"/>
</dbReference>
<dbReference type="PANTHER" id="PTHR42844">
    <property type="entry name" value="DIHYDRONEOPTERIN ALDOLASE 1-RELATED"/>
    <property type="match status" value="1"/>
</dbReference>
<keyword evidence="4 6" id="KW-0289">Folate biosynthesis</keyword>
<evidence type="ECO:0000256" key="6">
    <source>
        <dbReference type="RuleBase" id="RU362079"/>
    </source>
</evidence>
<gene>
    <name evidence="8" type="primary">folB</name>
    <name evidence="8" type="ORF">G4V63_16330</name>
</gene>
<dbReference type="PANTHER" id="PTHR42844:SF1">
    <property type="entry name" value="DIHYDRONEOPTERIN ALDOLASE 1-RELATED"/>
    <property type="match status" value="1"/>
</dbReference>
<comment type="catalytic activity">
    <reaction evidence="1 6">
        <text>7,8-dihydroneopterin = 6-hydroxymethyl-7,8-dihydropterin + glycolaldehyde</text>
        <dbReference type="Rhea" id="RHEA:10540"/>
        <dbReference type="ChEBI" id="CHEBI:17001"/>
        <dbReference type="ChEBI" id="CHEBI:17071"/>
        <dbReference type="ChEBI" id="CHEBI:44841"/>
        <dbReference type="EC" id="4.1.2.25"/>
    </reaction>
</comment>
<dbReference type="Proteomes" id="UP000480266">
    <property type="component" value="Unassembled WGS sequence"/>
</dbReference>
<evidence type="ECO:0000313" key="9">
    <source>
        <dbReference type="Proteomes" id="UP000480266"/>
    </source>
</evidence>
<name>A0A7C9RGU4_9BRAD</name>
<dbReference type="EMBL" id="JAAMRR010000831">
    <property type="protein sequence ID" value="NGX96717.1"/>
    <property type="molecule type" value="Genomic_DNA"/>
</dbReference>
<dbReference type="SMART" id="SM00905">
    <property type="entry name" value="FolB"/>
    <property type="match status" value="1"/>
</dbReference>
<dbReference type="NCBIfam" id="TIGR00525">
    <property type="entry name" value="folB"/>
    <property type="match status" value="1"/>
</dbReference>
<dbReference type="GO" id="GO:0004150">
    <property type="term" value="F:dihydroneopterin aldolase activity"/>
    <property type="evidence" value="ECO:0007669"/>
    <property type="project" value="UniProtKB-UniRule"/>
</dbReference>
<reference evidence="8" key="1">
    <citation type="submission" date="2020-02" db="EMBL/GenBank/DDBJ databases">
        <title>Draft genome sequence of Candidatus Afipia apatlaquensis IBT-C3, a potential strain for decolorization of textile dyes.</title>
        <authorList>
            <person name="Sanchez-Reyes A."/>
            <person name="Breton-Deval L."/>
            <person name="Mangelson H."/>
            <person name="Sanchez-Flores A."/>
        </authorList>
    </citation>
    <scope>NUCLEOTIDE SEQUENCE [LARGE SCALE GENOMIC DNA]</scope>
    <source>
        <strain evidence="8">IBT-C3</strain>
    </source>
</reference>
<dbReference type="UniPathway" id="UPA00077">
    <property type="reaction ID" value="UER00154"/>
</dbReference>
<sequence length="150" mass="16535">MTAYYYPAETFAGDRVIIEDLRIPASIGIYPHEKIQKQTIALDIEMGLAKQACFRSDRVEDTIDYAAVADALRELTASRHFNLIEFLAEQISNVIFDRFGASWTKVRISKIGVIPDARCAAVAITRLNGNSFGTAFSSTSSVAAQNEEPV</sequence>
<evidence type="ECO:0000256" key="5">
    <source>
        <dbReference type="ARBA" id="ARBA00023239"/>
    </source>
</evidence>
<dbReference type="NCBIfam" id="TIGR00526">
    <property type="entry name" value="folB_dom"/>
    <property type="match status" value="1"/>
</dbReference>
<dbReference type="InterPro" id="IPR043133">
    <property type="entry name" value="GTP-CH-I_C/QueF"/>
</dbReference>
<comment type="function">
    <text evidence="6">Catalyzes the conversion of 7,8-dihydroneopterin to 6-hydroxymethyl-7,8-dihydropterin.</text>
</comment>
<comment type="pathway">
    <text evidence="2 6">Cofactor biosynthesis; tetrahydrofolate biosynthesis; 2-amino-4-hydroxy-6-hydroxymethyl-7,8-dihydropteridine diphosphate from 7,8-dihydroneopterin triphosphate: step 3/4.</text>
</comment>
<keyword evidence="5 6" id="KW-0456">Lyase</keyword>
<evidence type="ECO:0000256" key="4">
    <source>
        <dbReference type="ARBA" id="ARBA00022909"/>
    </source>
</evidence>
<evidence type="ECO:0000256" key="1">
    <source>
        <dbReference type="ARBA" id="ARBA00001353"/>
    </source>
</evidence>
<dbReference type="SUPFAM" id="SSF55620">
    <property type="entry name" value="Tetrahydrobiopterin biosynthesis enzymes-like"/>
    <property type="match status" value="1"/>
</dbReference>
<proteinExistence type="inferred from homology"/>
<dbReference type="GO" id="GO:0046656">
    <property type="term" value="P:folic acid biosynthetic process"/>
    <property type="evidence" value="ECO:0007669"/>
    <property type="project" value="UniProtKB-UniRule"/>
</dbReference>
<feature type="domain" description="Dihydroneopterin aldolase/epimerase" evidence="7">
    <location>
        <begin position="16"/>
        <end position="126"/>
    </location>
</feature>
<comment type="similarity">
    <text evidence="3 6">Belongs to the DHNA family.</text>
</comment>
<evidence type="ECO:0000256" key="3">
    <source>
        <dbReference type="ARBA" id="ARBA00005708"/>
    </source>
</evidence>
<dbReference type="AlphaFoldDB" id="A0A7C9RGU4"/>
<evidence type="ECO:0000256" key="2">
    <source>
        <dbReference type="ARBA" id="ARBA00005013"/>
    </source>
</evidence>
<dbReference type="Gene3D" id="3.30.1130.10">
    <property type="match status" value="1"/>
</dbReference>
<keyword evidence="9" id="KW-1185">Reference proteome</keyword>
<dbReference type="EC" id="4.1.2.25" evidence="6"/>
<dbReference type="InterPro" id="IPR006156">
    <property type="entry name" value="Dihydroneopterin_aldolase"/>
</dbReference>
<protein>
    <recommendedName>
        <fullName evidence="6">7,8-dihydroneopterin aldolase</fullName>
        <ecNumber evidence="6">4.1.2.25</ecNumber>
    </recommendedName>
</protein>
<dbReference type="InterPro" id="IPR006157">
    <property type="entry name" value="FolB_dom"/>
</dbReference>
<accession>A0A7C9RGU4</accession>
<evidence type="ECO:0000313" key="8">
    <source>
        <dbReference type="EMBL" id="NGX96717.1"/>
    </source>
</evidence>
<organism evidence="8 9">
    <name type="scientific">Candidatus Afipia apatlaquensis</name>
    <dbReference type="NCBI Taxonomy" id="2712852"/>
    <lineage>
        <taxon>Bacteria</taxon>
        <taxon>Pseudomonadati</taxon>
        <taxon>Pseudomonadota</taxon>
        <taxon>Alphaproteobacteria</taxon>
        <taxon>Hyphomicrobiales</taxon>
        <taxon>Nitrobacteraceae</taxon>
        <taxon>Afipia</taxon>
    </lineage>
</organism>